<name>A0A840BP04_9RHOO</name>
<gene>
    <name evidence="1" type="ORF">GGR36_002614</name>
</gene>
<dbReference type="Proteomes" id="UP000561045">
    <property type="component" value="Unassembled WGS sequence"/>
</dbReference>
<organism evidence="1 2">
    <name type="scientific">Niveibacterium umoris</name>
    <dbReference type="NCBI Taxonomy" id="1193620"/>
    <lineage>
        <taxon>Bacteria</taxon>
        <taxon>Pseudomonadati</taxon>
        <taxon>Pseudomonadota</taxon>
        <taxon>Betaproteobacteria</taxon>
        <taxon>Rhodocyclales</taxon>
        <taxon>Rhodocyclaceae</taxon>
        <taxon>Niveibacterium</taxon>
    </lineage>
</organism>
<comment type="caution">
    <text evidence="1">The sequence shown here is derived from an EMBL/GenBank/DDBJ whole genome shotgun (WGS) entry which is preliminary data.</text>
</comment>
<accession>A0A840BP04</accession>
<reference evidence="1 2" key="1">
    <citation type="submission" date="2020-08" db="EMBL/GenBank/DDBJ databases">
        <title>Genomic Encyclopedia of Type Strains, Phase IV (KMG-IV): sequencing the most valuable type-strain genomes for metagenomic binning, comparative biology and taxonomic classification.</title>
        <authorList>
            <person name="Goeker M."/>
        </authorList>
    </citation>
    <scope>NUCLEOTIDE SEQUENCE [LARGE SCALE GENOMIC DNA]</scope>
    <source>
        <strain evidence="1 2">DSM 106739</strain>
    </source>
</reference>
<sequence length="281" mass="29370">MSVQVMERLALRPGVGLRLEDPFGGPLGEGLKVSIVLADSGLPPAPLTSTPSGHWAAHGLPGLRAWEGGEVDDPAPLARLFEVSVADPRGRVLPTRFRVSLPQNRLAHLTCPGALPADPPIEHFPIPLFSAPARSAPAGWAAVRASLRELPPGDPDTATPAAWALVRVLKGATLLAQGLADARGEVMLAFPYPEPPDAGATPRSAFDHRWGLTLSVCYARLDPKTVPLLCTVLAQPAKSLARSVAGDPPVVDPGADLSLSLRYGQPLAVATTGARALFVQP</sequence>
<dbReference type="AlphaFoldDB" id="A0A840BP04"/>
<keyword evidence="2" id="KW-1185">Reference proteome</keyword>
<proteinExistence type="predicted"/>
<dbReference type="EMBL" id="JACIET010000002">
    <property type="protein sequence ID" value="MBB4013268.1"/>
    <property type="molecule type" value="Genomic_DNA"/>
</dbReference>
<evidence type="ECO:0000313" key="1">
    <source>
        <dbReference type="EMBL" id="MBB4013268.1"/>
    </source>
</evidence>
<protein>
    <submittedName>
        <fullName evidence="1">Uncharacterized protein</fullName>
    </submittedName>
</protein>
<dbReference type="RefSeq" id="WP_183635164.1">
    <property type="nucleotide sequence ID" value="NZ_BAABLE010000005.1"/>
</dbReference>
<evidence type="ECO:0000313" key="2">
    <source>
        <dbReference type="Proteomes" id="UP000561045"/>
    </source>
</evidence>